<dbReference type="PANTHER" id="PTHR22939">
    <property type="entry name" value="SERINE PROTEASE FAMILY S1C HTRA-RELATED"/>
    <property type="match status" value="1"/>
</dbReference>
<keyword evidence="2" id="KW-0378">Hydrolase</keyword>
<dbReference type="Proteomes" id="UP000564964">
    <property type="component" value="Unassembled WGS sequence"/>
</dbReference>
<dbReference type="GO" id="GO:0006508">
    <property type="term" value="P:proteolysis"/>
    <property type="evidence" value="ECO:0007669"/>
    <property type="project" value="UniProtKB-KW"/>
</dbReference>
<evidence type="ECO:0000259" key="1">
    <source>
        <dbReference type="Pfam" id="PF00089"/>
    </source>
</evidence>
<dbReference type="EMBL" id="DUGH01000047">
    <property type="protein sequence ID" value="HIH16158.1"/>
    <property type="molecule type" value="Genomic_DNA"/>
</dbReference>
<proteinExistence type="predicted"/>
<reference evidence="3" key="1">
    <citation type="journal article" date="2020" name="bioRxiv">
        <title>A rank-normalized archaeal taxonomy based on genome phylogeny resolves widespread incomplete and uneven classifications.</title>
        <authorList>
            <person name="Rinke C."/>
            <person name="Chuvochina M."/>
            <person name="Mussig A.J."/>
            <person name="Chaumeil P.-A."/>
            <person name="Waite D.W."/>
            <person name="Whitman W.B."/>
            <person name="Parks D.H."/>
            <person name="Hugenholtz P."/>
        </authorList>
    </citation>
    <scope>NUCLEOTIDE SEQUENCE [LARGE SCALE GENOMIC DNA]</scope>
</reference>
<accession>A0A7J4JEL9</accession>
<sequence>NPGNSGGPLVNKAGELIGINTLKVKDQESLGFAIPSNFARSNAEEIIRKWEAKEAQG</sequence>
<protein>
    <submittedName>
        <fullName evidence="2">Trypsin-like serine protease</fullName>
    </submittedName>
</protein>
<evidence type="ECO:0000313" key="2">
    <source>
        <dbReference type="EMBL" id="HIH16158.1"/>
    </source>
</evidence>
<dbReference type="InterPro" id="IPR009003">
    <property type="entry name" value="Peptidase_S1_PA"/>
</dbReference>
<gene>
    <name evidence="2" type="ORF">HA252_02010</name>
</gene>
<feature type="non-terminal residue" evidence="2">
    <location>
        <position position="1"/>
    </location>
</feature>
<dbReference type="Pfam" id="PF00089">
    <property type="entry name" value="Trypsin"/>
    <property type="match status" value="1"/>
</dbReference>
<feature type="domain" description="Peptidase S1" evidence="1">
    <location>
        <begin position="1"/>
        <end position="37"/>
    </location>
</feature>
<dbReference type="GO" id="GO:0004252">
    <property type="term" value="F:serine-type endopeptidase activity"/>
    <property type="evidence" value="ECO:0007669"/>
    <property type="project" value="InterPro"/>
</dbReference>
<dbReference type="PANTHER" id="PTHR22939:SF129">
    <property type="entry name" value="SERINE PROTEASE HTRA2, MITOCHONDRIAL"/>
    <property type="match status" value="1"/>
</dbReference>
<dbReference type="Gene3D" id="2.40.10.10">
    <property type="entry name" value="Trypsin-like serine proteases"/>
    <property type="match status" value="1"/>
</dbReference>
<keyword evidence="2" id="KW-0645">Protease</keyword>
<dbReference type="AlphaFoldDB" id="A0A7J4JEL9"/>
<name>A0A7J4JEL9_9ARCH</name>
<evidence type="ECO:0000313" key="3">
    <source>
        <dbReference type="Proteomes" id="UP000564964"/>
    </source>
</evidence>
<comment type="caution">
    <text evidence="2">The sequence shown here is derived from an EMBL/GenBank/DDBJ whole genome shotgun (WGS) entry which is preliminary data.</text>
</comment>
<dbReference type="InterPro" id="IPR001254">
    <property type="entry name" value="Trypsin_dom"/>
</dbReference>
<dbReference type="InterPro" id="IPR043504">
    <property type="entry name" value="Peptidase_S1_PA_chymotrypsin"/>
</dbReference>
<organism evidence="2 3">
    <name type="scientific">Candidatus Iainarchaeum sp</name>
    <dbReference type="NCBI Taxonomy" id="3101447"/>
    <lineage>
        <taxon>Archaea</taxon>
        <taxon>Candidatus Iainarchaeota</taxon>
        <taxon>Candidatus Iainarchaeia</taxon>
        <taxon>Candidatus Iainarchaeales</taxon>
        <taxon>Candidatus Iainarchaeaceae</taxon>
        <taxon>Candidatus Iainarchaeum</taxon>
    </lineage>
</organism>
<dbReference type="SUPFAM" id="SSF50494">
    <property type="entry name" value="Trypsin-like serine proteases"/>
    <property type="match status" value="1"/>
</dbReference>